<dbReference type="InterPro" id="IPR041382">
    <property type="entry name" value="SH3_16"/>
</dbReference>
<dbReference type="PROSITE" id="PS51935">
    <property type="entry name" value="NLPC_P60"/>
    <property type="match status" value="1"/>
</dbReference>
<proteinExistence type="inferred from homology"/>
<dbReference type="Pfam" id="PF00877">
    <property type="entry name" value="NLPC_P60"/>
    <property type="match status" value="1"/>
</dbReference>
<keyword evidence="2" id="KW-0645">Protease</keyword>
<dbReference type="GO" id="GO:0006508">
    <property type="term" value="P:proteolysis"/>
    <property type="evidence" value="ECO:0007669"/>
    <property type="project" value="UniProtKB-KW"/>
</dbReference>
<dbReference type="Gene3D" id="2.30.30.40">
    <property type="entry name" value="SH3 Domains"/>
    <property type="match status" value="1"/>
</dbReference>
<evidence type="ECO:0000256" key="1">
    <source>
        <dbReference type="ARBA" id="ARBA00007074"/>
    </source>
</evidence>
<sequence>MQFSKDSVQTGETVGSILAMVASLGNVETGTTSQVTVTTTLNESHDCQSIPKSSGKPQISPPHPGKKGLVFGSPEQAGWTDVFASPTPQAMRLGQVLIGDLIKVLTRQGSWSKIEIPEQQYTGWVRTAHLTSDAQLVQCFLTKGTKYIVVQAPGITVDEKLFLPFGSILPLHSKENGQFRFLLPDRRSVLLSKETVRPLDAPLTLKEALERIKSFHQTPYQRGANTWVAMDGAGLIHLLFRVIGIIVPRDLTQLIKTGEQISLDKAQAGDVIFFSTFDPNQSRPVILLDNNSFIEAYPARGIGFGLLERLHQRKVLAVRRYTTIKNVDIEEPPTVQQLLIQCKNSFESKYFTTNPHGGETAWECYNHVLRLDSKNAEASDGLKAIENAYIKLFEQALQDDQLDKAQTYMSRLKQVNPESPALSRLQAQLDRAP</sequence>
<gene>
    <name evidence="7" type="ORF">PN36_06300</name>
</gene>
<comment type="caution">
    <text evidence="7">The sequence shown here is derived from an EMBL/GenBank/DDBJ whole genome shotgun (WGS) entry which is preliminary data.</text>
</comment>
<evidence type="ECO:0000256" key="4">
    <source>
        <dbReference type="ARBA" id="ARBA00022807"/>
    </source>
</evidence>
<accession>A0A0A6PKF8</accession>
<reference evidence="7 8" key="1">
    <citation type="journal article" date="2016" name="Front. Microbiol.">
        <title>Single-Cell (Meta-)Genomics of a Dimorphic Candidatus Thiomargarita nelsonii Reveals Genomic Plasticity.</title>
        <authorList>
            <person name="Flood B.E."/>
            <person name="Fliss P."/>
            <person name="Jones D.S."/>
            <person name="Dick G.J."/>
            <person name="Jain S."/>
            <person name="Kaster A.K."/>
            <person name="Winkel M."/>
            <person name="Mussmann M."/>
            <person name="Bailey J."/>
        </authorList>
    </citation>
    <scope>NUCLEOTIDE SEQUENCE [LARGE SCALE GENOMIC DNA]</scope>
    <source>
        <strain evidence="7">Hydrate Ridge</strain>
    </source>
</reference>
<dbReference type="SUPFAM" id="SSF54001">
    <property type="entry name" value="Cysteine proteinases"/>
    <property type="match status" value="1"/>
</dbReference>
<evidence type="ECO:0000313" key="7">
    <source>
        <dbReference type="EMBL" id="KHD06489.1"/>
    </source>
</evidence>
<keyword evidence="4" id="KW-0788">Thiol protease</keyword>
<comment type="similarity">
    <text evidence="1">Belongs to the peptidase C40 family.</text>
</comment>
<evidence type="ECO:0000256" key="3">
    <source>
        <dbReference type="ARBA" id="ARBA00022801"/>
    </source>
</evidence>
<organism evidence="7 8">
    <name type="scientific">Candidatus Thiomargarita nelsonii</name>
    <dbReference type="NCBI Taxonomy" id="1003181"/>
    <lineage>
        <taxon>Bacteria</taxon>
        <taxon>Pseudomonadati</taxon>
        <taxon>Pseudomonadota</taxon>
        <taxon>Gammaproteobacteria</taxon>
        <taxon>Thiotrichales</taxon>
        <taxon>Thiotrichaceae</taxon>
        <taxon>Thiomargarita</taxon>
    </lineage>
</organism>
<keyword evidence="8" id="KW-1185">Reference proteome</keyword>
<keyword evidence="3" id="KW-0378">Hydrolase</keyword>
<dbReference type="PANTHER" id="PTHR47053:SF1">
    <property type="entry name" value="MUREIN DD-ENDOPEPTIDASE MEPH-RELATED"/>
    <property type="match status" value="1"/>
</dbReference>
<dbReference type="GO" id="GO:0008234">
    <property type="term" value="F:cysteine-type peptidase activity"/>
    <property type="evidence" value="ECO:0007669"/>
    <property type="project" value="UniProtKB-KW"/>
</dbReference>
<dbReference type="EMBL" id="JSZA02000018">
    <property type="protein sequence ID" value="KHD06489.1"/>
    <property type="molecule type" value="Genomic_DNA"/>
</dbReference>
<dbReference type="AlphaFoldDB" id="A0A0A6PKF8"/>
<name>A0A0A6PKF8_9GAMM</name>
<feature type="domain" description="NlpC/P60" evidence="6">
    <location>
        <begin position="202"/>
        <end position="322"/>
    </location>
</feature>
<feature type="region of interest" description="Disordered" evidence="5">
    <location>
        <begin position="45"/>
        <end position="68"/>
    </location>
</feature>
<dbReference type="Gene3D" id="3.90.1720.10">
    <property type="entry name" value="endopeptidase domain like (from Nostoc punctiforme)"/>
    <property type="match status" value="1"/>
</dbReference>
<evidence type="ECO:0000256" key="2">
    <source>
        <dbReference type="ARBA" id="ARBA00022670"/>
    </source>
</evidence>
<evidence type="ECO:0000259" key="6">
    <source>
        <dbReference type="PROSITE" id="PS51935"/>
    </source>
</evidence>
<dbReference type="InterPro" id="IPR051202">
    <property type="entry name" value="Peptidase_C40"/>
</dbReference>
<dbReference type="InterPro" id="IPR038765">
    <property type="entry name" value="Papain-like_cys_pep_sf"/>
</dbReference>
<protein>
    <recommendedName>
        <fullName evidence="6">NlpC/P60 domain-containing protein</fullName>
    </recommendedName>
</protein>
<evidence type="ECO:0000313" key="8">
    <source>
        <dbReference type="Proteomes" id="UP000030428"/>
    </source>
</evidence>
<dbReference type="Proteomes" id="UP000030428">
    <property type="component" value="Unassembled WGS sequence"/>
</dbReference>
<dbReference type="Pfam" id="PF18348">
    <property type="entry name" value="SH3_16"/>
    <property type="match status" value="1"/>
</dbReference>
<dbReference type="PANTHER" id="PTHR47053">
    <property type="entry name" value="MUREIN DD-ENDOPEPTIDASE MEPH-RELATED"/>
    <property type="match status" value="1"/>
</dbReference>
<evidence type="ECO:0000256" key="5">
    <source>
        <dbReference type="SAM" id="MobiDB-lite"/>
    </source>
</evidence>
<dbReference type="InterPro" id="IPR000064">
    <property type="entry name" value="NLP_P60_dom"/>
</dbReference>